<accession>A0AAU7AQF1</accession>
<dbReference type="Pfam" id="PF00440">
    <property type="entry name" value="TetR_N"/>
    <property type="match status" value="1"/>
</dbReference>
<keyword evidence="2 4" id="KW-0238">DNA-binding</keyword>
<evidence type="ECO:0000259" key="5">
    <source>
        <dbReference type="PROSITE" id="PS50977"/>
    </source>
</evidence>
<dbReference type="InterPro" id="IPR036271">
    <property type="entry name" value="Tet_transcr_reg_TetR-rel_C_sf"/>
</dbReference>
<dbReference type="InterPro" id="IPR050109">
    <property type="entry name" value="HTH-type_TetR-like_transc_reg"/>
</dbReference>
<dbReference type="RefSeq" id="WP_354700462.1">
    <property type="nucleotide sequence ID" value="NZ_CP114014.1"/>
</dbReference>
<dbReference type="Pfam" id="PF21943">
    <property type="entry name" value="TetR_C_46"/>
    <property type="match status" value="1"/>
</dbReference>
<dbReference type="InterPro" id="IPR001647">
    <property type="entry name" value="HTH_TetR"/>
</dbReference>
<keyword evidence="1" id="KW-0805">Transcription regulation</keyword>
<dbReference type="GO" id="GO:0003700">
    <property type="term" value="F:DNA-binding transcription factor activity"/>
    <property type="evidence" value="ECO:0007669"/>
    <property type="project" value="TreeGrafter"/>
</dbReference>
<evidence type="ECO:0000313" key="6">
    <source>
        <dbReference type="EMBL" id="XAY03914.1"/>
    </source>
</evidence>
<dbReference type="SUPFAM" id="SSF48498">
    <property type="entry name" value="Tetracyclin repressor-like, C-terminal domain"/>
    <property type="match status" value="1"/>
</dbReference>
<keyword evidence="3" id="KW-0804">Transcription</keyword>
<proteinExistence type="predicted"/>
<protein>
    <recommendedName>
        <fullName evidence="5">HTH tetR-type domain-containing protein</fullName>
    </recommendedName>
</protein>
<reference evidence="6" key="1">
    <citation type="submission" date="2022-12" db="EMBL/GenBank/DDBJ databases">
        <title>Paraconexibacter alkalitolerans sp. nov. and Baekduia alba sp. nov., isolated from soil and emended description of the genera Paraconexibacter (Chun et al., 2020) and Baekduia (An et al., 2020).</title>
        <authorList>
            <person name="Vieira S."/>
            <person name="Huber K.J."/>
            <person name="Geppert A."/>
            <person name="Wolf J."/>
            <person name="Neumann-Schaal M."/>
            <person name="Muesken M."/>
            <person name="Overmann J."/>
        </authorList>
    </citation>
    <scope>NUCLEOTIDE SEQUENCE</scope>
    <source>
        <strain evidence="6">AEG42_29</strain>
    </source>
</reference>
<dbReference type="InterPro" id="IPR054129">
    <property type="entry name" value="DesT_TetR_C"/>
</dbReference>
<evidence type="ECO:0000256" key="3">
    <source>
        <dbReference type="ARBA" id="ARBA00023163"/>
    </source>
</evidence>
<name>A0AAU7AQF1_9ACTN</name>
<organism evidence="6">
    <name type="scientific">Paraconexibacter sp. AEG42_29</name>
    <dbReference type="NCBI Taxonomy" id="2997339"/>
    <lineage>
        <taxon>Bacteria</taxon>
        <taxon>Bacillati</taxon>
        <taxon>Actinomycetota</taxon>
        <taxon>Thermoleophilia</taxon>
        <taxon>Solirubrobacterales</taxon>
        <taxon>Paraconexibacteraceae</taxon>
        <taxon>Paraconexibacter</taxon>
    </lineage>
</organism>
<evidence type="ECO:0000256" key="1">
    <source>
        <dbReference type="ARBA" id="ARBA00023015"/>
    </source>
</evidence>
<evidence type="ECO:0000256" key="4">
    <source>
        <dbReference type="PROSITE-ProRule" id="PRU00335"/>
    </source>
</evidence>
<sequence>MTRPAPRLPASERRTQLLHATRCVVDRGGYSTLTMEAVAREANVTKPVVYSAFANRDDAMTRLLEVEGARVVAEISAAIEFAAHGRSPQNLGEMVVLGLDRVLDIVCQQPQRYRLILIGVHGSPREVREAIDEGRRILTAQVAAVIGRAPALARTDVELLATMLVALGEHAATLVLTEPEHFGPARFKDALQALLSAAC</sequence>
<dbReference type="KEGG" id="parq:DSM112329_00740"/>
<dbReference type="GO" id="GO:0000976">
    <property type="term" value="F:transcription cis-regulatory region binding"/>
    <property type="evidence" value="ECO:0007669"/>
    <property type="project" value="TreeGrafter"/>
</dbReference>
<dbReference type="PANTHER" id="PTHR30055:SF234">
    <property type="entry name" value="HTH-TYPE TRANSCRIPTIONAL REGULATOR BETI"/>
    <property type="match status" value="1"/>
</dbReference>
<gene>
    <name evidence="6" type="ORF">DSM112329_00740</name>
</gene>
<dbReference type="SUPFAM" id="SSF46689">
    <property type="entry name" value="Homeodomain-like"/>
    <property type="match status" value="1"/>
</dbReference>
<dbReference type="Gene3D" id="1.10.357.10">
    <property type="entry name" value="Tetracycline Repressor, domain 2"/>
    <property type="match status" value="1"/>
</dbReference>
<dbReference type="AlphaFoldDB" id="A0AAU7AQF1"/>
<dbReference type="EMBL" id="CP114014">
    <property type="protein sequence ID" value="XAY03914.1"/>
    <property type="molecule type" value="Genomic_DNA"/>
</dbReference>
<dbReference type="InterPro" id="IPR009057">
    <property type="entry name" value="Homeodomain-like_sf"/>
</dbReference>
<feature type="domain" description="HTH tetR-type" evidence="5">
    <location>
        <begin position="11"/>
        <end position="71"/>
    </location>
</feature>
<evidence type="ECO:0000256" key="2">
    <source>
        <dbReference type="ARBA" id="ARBA00023125"/>
    </source>
</evidence>
<dbReference type="PROSITE" id="PS50977">
    <property type="entry name" value="HTH_TETR_2"/>
    <property type="match status" value="1"/>
</dbReference>
<dbReference type="PANTHER" id="PTHR30055">
    <property type="entry name" value="HTH-TYPE TRANSCRIPTIONAL REGULATOR RUTR"/>
    <property type="match status" value="1"/>
</dbReference>
<feature type="DNA-binding region" description="H-T-H motif" evidence="4">
    <location>
        <begin position="34"/>
        <end position="53"/>
    </location>
</feature>